<dbReference type="AlphaFoldDB" id="A0A272EZA2"/>
<evidence type="ECO:0000259" key="8">
    <source>
        <dbReference type="Pfam" id="PF21982"/>
    </source>
</evidence>
<dbReference type="InterPro" id="IPR053925">
    <property type="entry name" value="RecX_HTH_3rd"/>
</dbReference>
<proteinExistence type="inferred from homology"/>
<evidence type="ECO:0000259" key="7">
    <source>
        <dbReference type="Pfam" id="PF21981"/>
    </source>
</evidence>
<dbReference type="HAMAP" id="MF_01114">
    <property type="entry name" value="RecX"/>
    <property type="match status" value="1"/>
</dbReference>
<evidence type="ECO:0000256" key="4">
    <source>
        <dbReference type="ARBA" id="ARBA00022490"/>
    </source>
</evidence>
<dbReference type="InterPro" id="IPR036388">
    <property type="entry name" value="WH-like_DNA-bd_sf"/>
</dbReference>
<evidence type="ECO:0000256" key="2">
    <source>
        <dbReference type="ARBA" id="ARBA00009695"/>
    </source>
</evidence>
<dbReference type="GO" id="GO:0006282">
    <property type="term" value="P:regulation of DNA repair"/>
    <property type="evidence" value="ECO:0007669"/>
    <property type="project" value="UniProtKB-UniRule"/>
</dbReference>
<evidence type="ECO:0000313" key="11">
    <source>
        <dbReference type="Proteomes" id="UP000216107"/>
    </source>
</evidence>
<comment type="caution">
    <text evidence="10">The sequence shown here is derived from an EMBL/GenBank/DDBJ whole genome shotgun (WGS) entry which is preliminary data.</text>
</comment>
<sequence>MAPLRARALRLLATREHSLQELRRKLLDKDADAEDVDAVLARLQETGLQSDARFAESFVRNRASRMGVARIRRELGERGVAGEEAAEALGDALKEDELARARAVWGRKFGEPPRDRQDWARQARFLQSRGFATEVIRKLLKEPFDESAQGQ</sequence>
<evidence type="ECO:0000259" key="6">
    <source>
        <dbReference type="Pfam" id="PF02631"/>
    </source>
</evidence>
<dbReference type="InterPro" id="IPR053924">
    <property type="entry name" value="RecX_HTH_2nd"/>
</dbReference>
<evidence type="ECO:0000313" key="10">
    <source>
        <dbReference type="EMBL" id="PAS95415.1"/>
    </source>
</evidence>
<organism evidence="10 11">
    <name type="scientific">Candidatus Dactylopiibacterium carminicum</name>
    <dbReference type="NCBI Taxonomy" id="857335"/>
    <lineage>
        <taxon>Bacteria</taxon>
        <taxon>Pseudomonadati</taxon>
        <taxon>Pseudomonadota</taxon>
        <taxon>Betaproteobacteria</taxon>
        <taxon>Rhodocyclales</taxon>
        <taxon>Rhodocyclaceae</taxon>
        <taxon>Candidatus Dactylopiibacterium</taxon>
    </lineage>
</organism>
<comment type="subcellular location">
    <subcellularLocation>
        <location evidence="1 5">Cytoplasm</location>
    </subcellularLocation>
</comment>
<dbReference type="PANTHER" id="PTHR33602:SF1">
    <property type="entry name" value="REGULATORY PROTEIN RECX FAMILY PROTEIN"/>
    <property type="match status" value="1"/>
</dbReference>
<dbReference type="NCBIfam" id="NF001055">
    <property type="entry name" value="PRK00117.2-5"/>
    <property type="match status" value="1"/>
</dbReference>
<dbReference type="PANTHER" id="PTHR33602">
    <property type="entry name" value="REGULATORY PROTEIN RECX FAMILY PROTEIN"/>
    <property type="match status" value="1"/>
</dbReference>
<name>A0A272EZA2_9RHOO</name>
<dbReference type="Pfam" id="PF21981">
    <property type="entry name" value="RecX_HTH3"/>
    <property type="match status" value="1"/>
</dbReference>
<dbReference type="GO" id="GO:0005737">
    <property type="term" value="C:cytoplasm"/>
    <property type="evidence" value="ECO:0007669"/>
    <property type="project" value="UniProtKB-SubCell"/>
</dbReference>
<keyword evidence="12" id="KW-1185">Reference proteome</keyword>
<evidence type="ECO:0000313" key="9">
    <source>
        <dbReference type="EMBL" id="KAF7600900.1"/>
    </source>
</evidence>
<dbReference type="EMBL" id="NMRN01000001">
    <property type="protein sequence ID" value="PAS95415.1"/>
    <property type="molecule type" value="Genomic_DNA"/>
</dbReference>
<dbReference type="Proteomes" id="UP000216107">
    <property type="component" value="Unassembled WGS sequence"/>
</dbReference>
<evidence type="ECO:0000256" key="3">
    <source>
        <dbReference type="ARBA" id="ARBA00018111"/>
    </source>
</evidence>
<reference evidence="10 11" key="2">
    <citation type="submission" date="2017-07" db="EMBL/GenBank/DDBJ databases">
        <title>Candidatus Dactylopiibacterium carminicum, a nitrogen-fixing symbiont of the cochineal insect Dactylopius coccus and Dactylopius opuntiae (Hemiptera: Coccoidea: Dactylopiidae).</title>
        <authorList>
            <person name="Vera A."/>
        </authorList>
    </citation>
    <scope>NUCLEOTIDE SEQUENCE [LARGE SCALE GENOMIC DNA]</scope>
    <source>
        <strain evidence="10 11">NFDCM</strain>
    </source>
</reference>
<dbReference type="InterPro" id="IPR003783">
    <property type="entry name" value="Regulatory_RecX"/>
</dbReference>
<comment type="function">
    <text evidence="5">Modulates RecA activity.</text>
</comment>
<dbReference type="Pfam" id="PF02631">
    <property type="entry name" value="RecX_HTH2"/>
    <property type="match status" value="1"/>
</dbReference>
<feature type="domain" description="RecX third three-helical" evidence="7">
    <location>
        <begin position="95"/>
        <end position="140"/>
    </location>
</feature>
<feature type="domain" description="RecX first three-helical" evidence="8">
    <location>
        <begin position="5"/>
        <end position="43"/>
    </location>
</feature>
<reference evidence="9 12" key="1">
    <citation type="submission" date="2016-08" db="EMBL/GenBank/DDBJ databases">
        <title>Candidatus Dactylopiibacterium carminicum genome sequence.</title>
        <authorList>
            <person name="Ramirez-Puebla S.T."/>
            <person name="Ormeno-Orrillo E."/>
            <person name="Vera-Ponce De Leon A."/>
            <person name="Luis L."/>
            <person name="Sanchez-Flores A."/>
            <person name="Monica R."/>
            <person name="Martinez-Romero E."/>
        </authorList>
    </citation>
    <scope>NUCLEOTIDE SEQUENCE [LARGE SCALE GENOMIC DNA]</scope>
    <source>
        <strain evidence="9">END1</strain>
    </source>
</reference>
<keyword evidence="4 5" id="KW-0963">Cytoplasm</keyword>
<dbReference type="EMBL" id="MDUX01000001">
    <property type="protein sequence ID" value="KAF7600900.1"/>
    <property type="molecule type" value="Genomic_DNA"/>
</dbReference>
<gene>
    <name evidence="5" type="primary">recX</name>
    <name evidence="9" type="ORF">BGI27_00240</name>
    <name evidence="10" type="ORF">CGU29_00275</name>
</gene>
<protein>
    <recommendedName>
        <fullName evidence="3 5">Regulatory protein RecX</fullName>
    </recommendedName>
</protein>
<comment type="similarity">
    <text evidence="2 5">Belongs to the RecX family.</text>
</comment>
<accession>A0A272EZA2</accession>
<dbReference type="Proteomes" id="UP000623509">
    <property type="component" value="Unassembled WGS sequence"/>
</dbReference>
<dbReference type="OrthoDB" id="5295441at2"/>
<dbReference type="InterPro" id="IPR053926">
    <property type="entry name" value="RecX_HTH_1st"/>
</dbReference>
<evidence type="ECO:0000313" key="12">
    <source>
        <dbReference type="Proteomes" id="UP000623509"/>
    </source>
</evidence>
<evidence type="ECO:0000256" key="5">
    <source>
        <dbReference type="HAMAP-Rule" id="MF_01114"/>
    </source>
</evidence>
<dbReference type="Gene3D" id="1.10.10.10">
    <property type="entry name" value="Winged helix-like DNA-binding domain superfamily/Winged helix DNA-binding domain"/>
    <property type="match status" value="3"/>
</dbReference>
<dbReference type="Pfam" id="PF21982">
    <property type="entry name" value="RecX_HTH1"/>
    <property type="match status" value="1"/>
</dbReference>
<evidence type="ECO:0000256" key="1">
    <source>
        <dbReference type="ARBA" id="ARBA00004496"/>
    </source>
</evidence>
<feature type="domain" description="RecX second three-helical" evidence="6">
    <location>
        <begin position="50"/>
        <end position="89"/>
    </location>
</feature>